<dbReference type="InterPro" id="IPR011701">
    <property type="entry name" value="MFS"/>
</dbReference>
<dbReference type="GO" id="GO:0022857">
    <property type="term" value="F:transmembrane transporter activity"/>
    <property type="evidence" value="ECO:0007669"/>
    <property type="project" value="InterPro"/>
</dbReference>
<accession>A0A165QRA7</accession>
<dbReference type="InParanoid" id="A0A165QRA7"/>
<organism evidence="8 9">
    <name type="scientific">Exidia glandulosa HHB12029</name>
    <dbReference type="NCBI Taxonomy" id="1314781"/>
    <lineage>
        <taxon>Eukaryota</taxon>
        <taxon>Fungi</taxon>
        <taxon>Dikarya</taxon>
        <taxon>Basidiomycota</taxon>
        <taxon>Agaricomycotina</taxon>
        <taxon>Agaricomycetes</taxon>
        <taxon>Auriculariales</taxon>
        <taxon>Exidiaceae</taxon>
        <taxon>Exidia</taxon>
    </lineage>
</organism>
<feature type="transmembrane region" description="Helical" evidence="7">
    <location>
        <begin position="175"/>
        <end position="198"/>
    </location>
</feature>
<feature type="transmembrane region" description="Helical" evidence="7">
    <location>
        <begin position="337"/>
        <end position="358"/>
    </location>
</feature>
<feature type="region of interest" description="Disordered" evidence="6">
    <location>
        <begin position="1"/>
        <end position="26"/>
    </location>
</feature>
<evidence type="ECO:0000256" key="7">
    <source>
        <dbReference type="SAM" id="Phobius"/>
    </source>
</evidence>
<evidence type="ECO:0000256" key="3">
    <source>
        <dbReference type="ARBA" id="ARBA00022692"/>
    </source>
</evidence>
<dbReference type="PANTHER" id="PTHR43791">
    <property type="entry name" value="PERMEASE-RELATED"/>
    <property type="match status" value="1"/>
</dbReference>
<feature type="transmembrane region" description="Helical" evidence="7">
    <location>
        <begin position="310"/>
        <end position="331"/>
    </location>
</feature>
<dbReference type="GO" id="GO:0016020">
    <property type="term" value="C:membrane"/>
    <property type="evidence" value="ECO:0007669"/>
    <property type="project" value="UniProtKB-SubCell"/>
</dbReference>
<dbReference type="OrthoDB" id="6730379at2759"/>
<feature type="compositionally biased region" description="Basic and acidic residues" evidence="6">
    <location>
        <begin position="7"/>
        <end position="26"/>
    </location>
</feature>
<sequence length="511" mass="56461">MSATAIHEQEKRSSSLGDEEKRPDRVGVETAVESVDGDEALKLVGLERADIFTEEYNAKLRRKLDWVIPPVCAAVYFTQFLDKTSLNYASIMGFPIVGSRYNLVSLAFYAGFLVCAHATMDGVNVILWGVVLMCHAATTSFGGLFALRFLLGMLESCVAPTLVLIISSSAGKRIAWFYFMNGMTQVFGGFVAYGISFYSGTQFVSYQIVFILLGGLAILVGIAVLLWLPDSPVYAKFLTKEERIAVLERVRNDQGGTENKHFKKEQVYEALKDLRTWLVVLTVLTTSIPNGALSNFSNIIIKVRSSRQTLIISTPGGVIAALTTLGCGYWSDKRKDRMMPIVAALVPTILGSALLIGFNGDKNQKGVLLFGVYLIGTFGSALAIVYAWNASNVRHLSSSRSASGVSIIFSDRRSYEEIVAGNIVGTEIFQAKDAPDYIPGKIAILVLLTVQIFICFALRFLNIRLNKKKAAQLEAEKVKRGWTDDDIRRERERHAFVDMTDGQNMFFVYTT</sequence>
<dbReference type="InterPro" id="IPR036259">
    <property type="entry name" value="MFS_trans_sf"/>
</dbReference>
<proteinExistence type="predicted"/>
<dbReference type="STRING" id="1314781.A0A165QRA7"/>
<dbReference type="EMBL" id="KV425882">
    <property type="protein sequence ID" value="KZW03974.1"/>
    <property type="molecule type" value="Genomic_DNA"/>
</dbReference>
<evidence type="ECO:0000256" key="4">
    <source>
        <dbReference type="ARBA" id="ARBA00022989"/>
    </source>
</evidence>
<evidence type="ECO:0000313" key="9">
    <source>
        <dbReference type="Proteomes" id="UP000077266"/>
    </source>
</evidence>
<feature type="transmembrane region" description="Helical" evidence="7">
    <location>
        <begin position="367"/>
        <end position="388"/>
    </location>
</feature>
<dbReference type="Proteomes" id="UP000077266">
    <property type="component" value="Unassembled WGS sequence"/>
</dbReference>
<reference evidence="8 9" key="1">
    <citation type="journal article" date="2016" name="Mol. Biol. Evol.">
        <title>Comparative Genomics of Early-Diverging Mushroom-Forming Fungi Provides Insights into the Origins of Lignocellulose Decay Capabilities.</title>
        <authorList>
            <person name="Nagy L.G."/>
            <person name="Riley R."/>
            <person name="Tritt A."/>
            <person name="Adam C."/>
            <person name="Daum C."/>
            <person name="Floudas D."/>
            <person name="Sun H."/>
            <person name="Yadav J.S."/>
            <person name="Pangilinan J."/>
            <person name="Larsson K.H."/>
            <person name="Matsuura K."/>
            <person name="Barry K."/>
            <person name="Labutti K."/>
            <person name="Kuo R."/>
            <person name="Ohm R.A."/>
            <person name="Bhattacharya S.S."/>
            <person name="Shirouzu T."/>
            <person name="Yoshinaga Y."/>
            <person name="Martin F.M."/>
            <person name="Grigoriev I.V."/>
            <person name="Hibbett D.S."/>
        </authorList>
    </citation>
    <scope>NUCLEOTIDE SEQUENCE [LARGE SCALE GENOMIC DNA]</scope>
    <source>
        <strain evidence="8 9">HHB12029</strain>
    </source>
</reference>
<keyword evidence="5 7" id="KW-0472">Membrane</keyword>
<evidence type="ECO:0000313" key="8">
    <source>
        <dbReference type="EMBL" id="KZW03974.1"/>
    </source>
</evidence>
<keyword evidence="2" id="KW-0813">Transport</keyword>
<dbReference type="Pfam" id="PF07690">
    <property type="entry name" value="MFS_1"/>
    <property type="match status" value="1"/>
</dbReference>
<feature type="transmembrane region" description="Helical" evidence="7">
    <location>
        <begin position="442"/>
        <end position="461"/>
    </location>
</feature>
<gene>
    <name evidence="8" type="ORF">EXIGLDRAFT_709485</name>
</gene>
<keyword evidence="9" id="KW-1185">Reference proteome</keyword>
<evidence type="ECO:0000256" key="1">
    <source>
        <dbReference type="ARBA" id="ARBA00004141"/>
    </source>
</evidence>
<feature type="transmembrane region" description="Helical" evidence="7">
    <location>
        <begin position="126"/>
        <end position="154"/>
    </location>
</feature>
<dbReference type="PANTHER" id="PTHR43791:SF40">
    <property type="entry name" value="THIAMINE PATHWAY TRANSPORTER THI73"/>
    <property type="match status" value="1"/>
</dbReference>
<keyword evidence="3 7" id="KW-0812">Transmembrane</keyword>
<dbReference type="AlphaFoldDB" id="A0A165QRA7"/>
<feature type="transmembrane region" description="Helical" evidence="7">
    <location>
        <begin position="101"/>
        <end position="120"/>
    </location>
</feature>
<comment type="subcellular location">
    <subcellularLocation>
        <location evidence="1">Membrane</location>
        <topology evidence="1">Multi-pass membrane protein</topology>
    </subcellularLocation>
</comment>
<protein>
    <submittedName>
        <fullName evidence="8">MFS general substrate transporter</fullName>
    </submittedName>
</protein>
<evidence type="ECO:0000256" key="5">
    <source>
        <dbReference type="ARBA" id="ARBA00023136"/>
    </source>
</evidence>
<evidence type="ECO:0000256" key="6">
    <source>
        <dbReference type="SAM" id="MobiDB-lite"/>
    </source>
</evidence>
<dbReference type="Gene3D" id="1.20.1250.20">
    <property type="entry name" value="MFS general substrate transporter like domains"/>
    <property type="match status" value="2"/>
</dbReference>
<feature type="transmembrane region" description="Helical" evidence="7">
    <location>
        <begin position="204"/>
        <end position="228"/>
    </location>
</feature>
<keyword evidence="4 7" id="KW-1133">Transmembrane helix</keyword>
<evidence type="ECO:0000256" key="2">
    <source>
        <dbReference type="ARBA" id="ARBA00022448"/>
    </source>
</evidence>
<name>A0A165QRA7_EXIGL</name>
<dbReference type="SUPFAM" id="SSF103473">
    <property type="entry name" value="MFS general substrate transporter"/>
    <property type="match status" value="1"/>
</dbReference>